<feature type="region of interest" description="Disordered" evidence="1">
    <location>
        <begin position="27"/>
        <end position="52"/>
    </location>
</feature>
<evidence type="ECO:0000256" key="1">
    <source>
        <dbReference type="SAM" id="MobiDB-lite"/>
    </source>
</evidence>
<protein>
    <submittedName>
        <fullName evidence="2">Uncharacterized protein</fullName>
    </submittedName>
</protein>
<gene>
    <name evidence="2" type="ORF">CEXT_96331</name>
</gene>
<name>A0AAV4P391_CAEEX</name>
<organism evidence="2 3">
    <name type="scientific">Caerostris extrusa</name>
    <name type="common">Bark spider</name>
    <name type="synonym">Caerostris bankana</name>
    <dbReference type="NCBI Taxonomy" id="172846"/>
    <lineage>
        <taxon>Eukaryota</taxon>
        <taxon>Metazoa</taxon>
        <taxon>Ecdysozoa</taxon>
        <taxon>Arthropoda</taxon>
        <taxon>Chelicerata</taxon>
        <taxon>Arachnida</taxon>
        <taxon>Araneae</taxon>
        <taxon>Araneomorphae</taxon>
        <taxon>Entelegynae</taxon>
        <taxon>Araneoidea</taxon>
        <taxon>Araneidae</taxon>
        <taxon>Caerostris</taxon>
    </lineage>
</organism>
<dbReference type="EMBL" id="BPLR01004029">
    <property type="protein sequence ID" value="GIX91483.1"/>
    <property type="molecule type" value="Genomic_DNA"/>
</dbReference>
<keyword evidence="3" id="KW-1185">Reference proteome</keyword>
<sequence length="91" mass="10169">MSSSDFSPTKRRIWRLGRQGGLEEHLHFRSHHQRGATPYRGTPPSSSSSLPSTKLLLGVFQPGELHGRVRIEELSLPRRPLSNPAKVKFAG</sequence>
<comment type="caution">
    <text evidence="2">The sequence shown here is derived from an EMBL/GenBank/DDBJ whole genome shotgun (WGS) entry which is preliminary data.</text>
</comment>
<dbReference type="AlphaFoldDB" id="A0AAV4P391"/>
<feature type="compositionally biased region" description="Low complexity" evidence="1">
    <location>
        <begin position="42"/>
        <end position="52"/>
    </location>
</feature>
<proteinExistence type="predicted"/>
<accession>A0AAV4P391</accession>
<reference evidence="2 3" key="1">
    <citation type="submission" date="2021-06" db="EMBL/GenBank/DDBJ databases">
        <title>Caerostris extrusa draft genome.</title>
        <authorList>
            <person name="Kono N."/>
            <person name="Arakawa K."/>
        </authorList>
    </citation>
    <scope>NUCLEOTIDE SEQUENCE [LARGE SCALE GENOMIC DNA]</scope>
</reference>
<evidence type="ECO:0000313" key="2">
    <source>
        <dbReference type="EMBL" id="GIX91483.1"/>
    </source>
</evidence>
<evidence type="ECO:0000313" key="3">
    <source>
        <dbReference type="Proteomes" id="UP001054945"/>
    </source>
</evidence>
<dbReference type="Proteomes" id="UP001054945">
    <property type="component" value="Unassembled WGS sequence"/>
</dbReference>